<feature type="repeat" description="WD" evidence="3">
    <location>
        <begin position="1058"/>
        <end position="1099"/>
    </location>
</feature>
<dbReference type="InterPro" id="IPR036322">
    <property type="entry name" value="WD40_repeat_dom_sf"/>
</dbReference>
<dbReference type="InterPro" id="IPR019775">
    <property type="entry name" value="WD40_repeat_CS"/>
</dbReference>
<dbReference type="SMART" id="SM00320">
    <property type="entry name" value="WD40"/>
    <property type="match status" value="13"/>
</dbReference>
<dbReference type="SUPFAM" id="SSF50998">
    <property type="entry name" value="Quinoprotein alcohol dehydrogenase-like"/>
    <property type="match status" value="1"/>
</dbReference>
<dbReference type="PROSITE" id="PS50294">
    <property type="entry name" value="WD_REPEATS_REGION"/>
    <property type="match status" value="7"/>
</dbReference>
<protein>
    <submittedName>
        <fullName evidence="4">WD-repeat protein</fullName>
    </submittedName>
</protein>
<dbReference type="InterPro" id="IPR015943">
    <property type="entry name" value="WD40/YVTN_repeat-like_dom_sf"/>
</dbReference>
<dbReference type="PROSITE" id="PS50082">
    <property type="entry name" value="WD_REPEATS_2"/>
    <property type="match status" value="9"/>
</dbReference>
<accession>B0C1S9</accession>
<dbReference type="InterPro" id="IPR027417">
    <property type="entry name" value="P-loop_NTPase"/>
</dbReference>
<feature type="repeat" description="WD" evidence="3">
    <location>
        <begin position="801"/>
        <end position="836"/>
    </location>
</feature>
<feature type="repeat" description="WD" evidence="3">
    <location>
        <begin position="566"/>
        <end position="590"/>
    </location>
</feature>
<dbReference type="Pfam" id="PF14516">
    <property type="entry name" value="AAA_35"/>
    <property type="match status" value="1"/>
</dbReference>
<dbReference type="RefSeq" id="WP_012161653.1">
    <property type="nucleotide sequence ID" value="NC_009925.1"/>
</dbReference>
<feature type="repeat" description="WD" evidence="3">
    <location>
        <begin position="929"/>
        <end position="970"/>
    </location>
</feature>
<dbReference type="Pfam" id="PF00400">
    <property type="entry name" value="WD40"/>
    <property type="match status" value="9"/>
</dbReference>
<evidence type="ECO:0000256" key="2">
    <source>
        <dbReference type="ARBA" id="ARBA00022737"/>
    </source>
</evidence>
<name>B0C1S9_ACAM1</name>
<dbReference type="EMBL" id="CP000828">
    <property type="protein sequence ID" value="ABW26095.1"/>
    <property type="molecule type" value="Genomic_DNA"/>
</dbReference>
<dbReference type="SUPFAM" id="SSF52540">
    <property type="entry name" value="P-loop containing nucleoside triphosphate hydrolases"/>
    <property type="match status" value="1"/>
</dbReference>
<sequence length="1174" mass="131852">MQYQIGGSLSASASTYIARQADQQIYAALKRGEFCYVLNSRQMGKSSLLVQTRHRLQAEGYRCAVVDMTNIGSENITPLQWYKGMIKDLWRNFKLIRQFDFKSWWQDEADISLLQRLSQFIKVGLLEQFPDQQLVIFIDEIDSILGLPFSVDDFFALIRFCYNQRAVDPDYCRLNFALFGVATPSDLIQNRQRTPFNLGTAIPLQGFTVAESKILAQGLDLKGGDADAILAAILYWTQGQPFLTQKLCQLVAQASDEAVSIAPGKEANWVEQVVKDHILQHWESQDEPEHLRTVQNRLLNHSASAGRRLGLYQQVLQATTIPAEESPDQTDLILSGLVVKQDGQLRVKNPIYRQVFNQAWVEKQLGRLRPYKASLEFWLASEQQDESRLLRGQTLQEALDWSQGKRLSDEDHQFLTASVECDRQQIQMTLEAERARAIESQLQQEQQTTKLQKRFSITVSIAFLIAVGLGGAAYQQAQTTQKQTELAQASEQKTLESNIRALLSSSQGNMDSHRQLEALADIIQAHQQLDHLQKGADGLANEIQATLRSNVHRMVERNRLTLGVKVEHVAISPDGTQIATAAADGSVSLWGWDGQRRWQKFNHQAEVNQVVFSPDGQTLASASADRTVKLWNLQGKVTHTLSSFDAEVRALVFNAKGDRIVTSTNSHKVQFWTRTGELINSITKTKFFTQSADGRYLANNYKGHVIQIRAADSTLIRELPPAPELLRIIRLSPNGDYIAATGLDQKIRIRTKNGKLVSELPGHGALIRDMAFSPNGELIASVSSDKTVKLWHRNGQLLRTFKGHQATVWSVTFSPDGQFLLSSSEDGTVRYWQLNNPFWQRLGGPTDFLSQVAYRSDGQQLAAISPSHKIYRWHRQTSTTFEAVPQVTSPELGGPLHGLAYHPNKPELVTTDRGGYIHIWNADGSLRTRRSTPSRLWSVEYSPDGHQLAIGSADNTIQRWQFDDQGQLEQAPFQILEGHQATVRDVSFSPDGQWFVSASLDKTLKLWARDGTLKTTLSKHRAAVQSVAISPNSQWFVSASEDSDIKLWTASGQIIQTLPEHQSAVREVAISPDGKWLASAAMDNTVKLWQVDLSSSTPAKLFRTLIGHDRAIRSITFSPDGKSLVSASDDQTLMRWNLAKLLQTKEEEYACRWISNFLKNNAQGHQHRHLCPPL</sequence>
<dbReference type="InterPro" id="IPR011047">
    <property type="entry name" value="Quinoprotein_ADH-like_sf"/>
</dbReference>
<dbReference type="Gene3D" id="2.130.10.10">
    <property type="entry name" value="YVTN repeat-like/Quinoprotein amine dehydrogenase"/>
    <property type="match status" value="3"/>
</dbReference>
<dbReference type="HOGENOM" id="CLU_003454_0_0_3"/>
<feature type="repeat" description="WD" evidence="3">
    <location>
        <begin position="976"/>
        <end position="1007"/>
    </location>
</feature>
<dbReference type="InterPro" id="IPR001680">
    <property type="entry name" value="WD40_rpt"/>
</dbReference>
<reference evidence="4 5" key="1">
    <citation type="journal article" date="2008" name="Proc. Natl. Acad. Sci. U.S.A.">
        <title>Niche adaptation and genome expansion in the chlorophyll d-producing cyanobacterium Acaryochloris marina.</title>
        <authorList>
            <person name="Swingley W.D."/>
            <person name="Chen M."/>
            <person name="Cheung P.C."/>
            <person name="Conrad A.L."/>
            <person name="Dejesa L.C."/>
            <person name="Hao J."/>
            <person name="Honchak B.M."/>
            <person name="Karbach L.E."/>
            <person name="Kurdoglu A."/>
            <person name="Lahiri S."/>
            <person name="Mastrian S.D."/>
            <person name="Miyashita H."/>
            <person name="Page L."/>
            <person name="Ramakrishna P."/>
            <person name="Satoh S."/>
            <person name="Sattley W.M."/>
            <person name="Shimada Y."/>
            <person name="Taylor H.L."/>
            <person name="Tomo T."/>
            <person name="Tsuchiya T."/>
            <person name="Wang Z.T."/>
            <person name="Raymond J."/>
            <person name="Mimuro M."/>
            <person name="Blankenship R.E."/>
            <person name="Touchman J.W."/>
        </authorList>
    </citation>
    <scope>NUCLEOTIDE SEQUENCE [LARGE SCALE GENOMIC DNA]</scope>
    <source>
        <strain evidence="5">MBIC 11017</strain>
    </source>
</reference>
<keyword evidence="2" id="KW-0677">Repeat</keyword>
<dbReference type="Proteomes" id="UP000000268">
    <property type="component" value="Chromosome"/>
</dbReference>
<dbReference type="Gene3D" id="3.40.50.300">
    <property type="entry name" value="P-loop containing nucleotide triphosphate hydrolases"/>
    <property type="match status" value="1"/>
</dbReference>
<dbReference type="InterPro" id="IPR020472">
    <property type="entry name" value="WD40_PAC1"/>
</dbReference>
<dbReference type="OrthoDB" id="434800at2"/>
<dbReference type="CDD" id="cd00200">
    <property type="entry name" value="WD40"/>
    <property type="match status" value="2"/>
</dbReference>
<evidence type="ECO:0000256" key="3">
    <source>
        <dbReference type="PROSITE-ProRule" id="PRU00221"/>
    </source>
</evidence>
<dbReference type="PROSITE" id="PS00678">
    <property type="entry name" value="WD_REPEATS_1"/>
    <property type="match status" value="1"/>
</dbReference>
<feature type="repeat" description="WD" evidence="3">
    <location>
        <begin position="1105"/>
        <end position="1138"/>
    </location>
</feature>
<dbReference type="AlphaFoldDB" id="B0C1S9"/>
<gene>
    <name evidence="4" type="ordered locus">AM1_1055</name>
</gene>
<organism evidence="4 5">
    <name type="scientific">Acaryochloris marina (strain MBIC 11017)</name>
    <dbReference type="NCBI Taxonomy" id="329726"/>
    <lineage>
        <taxon>Bacteria</taxon>
        <taxon>Bacillati</taxon>
        <taxon>Cyanobacteriota</taxon>
        <taxon>Cyanophyceae</taxon>
        <taxon>Acaryochloridales</taxon>
        <taxon>Acaryochloridaceae</taxon>
        <taxon>Acaryochloris</taxon>
    </lineage>
</organism>
<evidence type="ECO:0000313" key="4">
    <source>
        <dbReference type="EMBL" id="ABW26095.1"/>
    </source>
</evidence>
<keyword evidence="1 3" id="KW-0853">WD repeat</keyword>
<dbReference type="SUPFAM" id="SSF50978">
    <property type="entry name" value="WD40 repeat-like"/>
    <property type="match status" value="1"/>
</dbReference>
<dbReference type="KEGG" id="amr:AM1_1055"/>
<proteinExistence type="predicted"/>
<dbReference type="PANTHER" id="PTHR19879">
    <property type="entry name" value="TRANSCRIPTION INITIATION FACTOR TFIID"/>
    <property type="match status" value="1"/>
</dbReference>
<evidence type="ECO:0000256" key="1">
    <source>
        <dbReference type="ARBA" id="ARBA00022574"/>
    </source>
</evidence>
<feature type="repeat" description="WD" evidence="3">
    <location>
        <begin position="600"/>
        <end position="634"/>
    </location>
</feature>
<dbReference type="PANTHER" id="PTHR19879:SF9">
    <property type="entry name" value="TRANSCRIPTION INITIATION FACTOR TFIID SUBUNIT 5"/>
    <property type="match status" value="1"/>
</dbReference>
<dbReference type="STRING" id="329726.AM1_1055"/>
<feature type="repeat" description="WD" evidence="3">
    <location>
        <begin position="1017"/>
        <end position="1048"/>
    </location>
</feature>
<feature type="repeat" description="WD" evidence="3">
    <location>
        <begin position="760"/>
        <end position="791"/>
    </location>
</feature>
<keyword evidence="5" id="KW-1185">Reference proteome</keyword>
<dbReference type="eggNOG" id="COG2319">
    <property type="taxonomic scope" value="Bacteria"/>
</dbReference>
<evidence type="ECO:0000313" key="5">
    <source>
        <dbReference type="Proteomes" id="UP000000268"/>
    </source>
</evidence>
<dbReference type="PRINTS" id="PR00320">
    <property type="entry name" value="GPROTEINBRPT"/>
</dbReference>